<evidence type="ECO:0000256" key="1">
    <source>
        <dbReference type="SAM" id="MobiDB-lite"/>
    </source>
</evidence>
<dbReference type="EMBL" id="CP110257">
    <property type="protein sequence ID" value="UZD55810.1"/>
    <property type="molecule type" value="Genomic_DNA"/>
</dbReference>
<reference evidence="3" key="1">
    <citation type="submission" date="2022-10" db="EMBL/GenBank/DDBJ databases">
        <title>Complete genome sequence of Schlegelella aquatica LMG 23380.</title>
        <authorList>
            <person name="Musilova J."/>
            <person name="Kourilova X."/>
            <person name="Bezdicek M."/>
            <person name="Hermankova K."/>
            <person name="Obruca S."/>
            <person name="Sedlar K."/>
        </authorList>
    </citation>
    <scope>NUCLEOTIDE SEQUENCE</scope>
    <source>
        <strain evidence="3">LMG 23380</strain>
    </source>
</reference>
<dbReference type="Proteomes" id="UP001163266">
    <property type="component" value="Chromosome"/>
</dbReference>
<dbReference type="RefSeq" id="WP_264893564.1">
    <property type="nucleotide sequence ID" value="NZ_CP110257.1"/>
</dbReference>
<proteinExistence type="predicted"/>
<feature type="compositionally biased region" description="Polar residues" evidence="1">
    <location>
        <begin position="38"/>
        <end position="56"/>
    </location>
</feature>
<name>A0ABY6MUX1_9BURK</name>
<organism evidence="3 4">
    <name type="scientific">Caldimonas aquatica</name>
    <dbReference type="NCBI Taxonomy" id="376175"/>
    <lineage>
        <taxon>Bacteria</taxon>
        <taxon>Pseudomonadati</taxon>
        <taxon>Pseudomonadota</taxon>
        <taxon>Betaproteobacteria</taxon>
        <taxon>Burkholderiales</taxon>
        <taxon>Sphaerotilaceae</taxon>
        <taxon>Caldimonas</taxon>
    </lineage>
</organism>
<feature type="region of interest" description="Disordered" evidence="1">
    <location>
        <begin position="32"/>
        <end position="97"/>
    </location>
</feature>
<evidence type="ECO:0000313" key="4">
    <source>
        <dbReference type="Proteomes" id="UP001163266"/>
    </source>
</evidence>
<keyword evidence="2" id="KW-0812">Transmembrane</keyword>
<keyword evidence="4" id="KW-1185">Reference proteome</keyword>
<evidence type="ECO:0008006" key="5">
    <source>
        <dbReference type="Google" id="ProtNLM"/>
    </source>
</evidence>
<sequence length="97" mass="9613">MQDTARTGGRGLWTALILGALAGASIAAYRARRRQQAMGETQGRSYGSRADVTSSLRPEEGEAAGLGGSALYRGDGSGGSTLPAGTGAVGGPSSTVL</sequence>
<accession>A0ABY6MUX1</accession>
<feature type="transmembrane region" description="Helical" evidence="2">
    <location>
        <begin position="12"/>
        <end position="29"/>
    </location>
</feature>
<evidence type="ECO:0000256" key="2">
    <source>
        <dbReference type="SAM" id="Phobius"/>
    </source>
</evidence>
<keyword evidence="2" id="KW-0472">Membrane</keyword>
<keyword evidence="2" id="KW-1133">Transmembrane helix</keyword>
<gene>
    <name evidence="3" type="ORF">OMP39_04310</name>
</gene>
<evidence type="ECO:0000313" key="3">
    <source>
        <dbReference type="EMBL" id="UZD55810.1"/>
    </source>
</evidence>
<protein>
    <recommendedName>
        <fullName evidence="5">LPXTG cell wall anchor domain-containing protein</fullName>
    </recommendedName>
</protein>